<dbReference type="Proteomes" id="UP000186594">
    <property type="component" value="Unassembled WGS sequence"/>
</dbReference>
<comment type="caution">
    <text evidence="1">The sequence shown here is derived from an EMBL/GenBank/DDBJ whole genome shotgun (WGS) entry which is preliminary data.</text>
</comment>
<evidence type="ECO:0000313" key="1">
    <source>
        <dbReference type="EMBL" id="OLL21749.1"/>
    </source>
</evidence>
<evidence type="ECO:0000313" key="2">
    <source>
        <dbReference type="Proteomes" id="UP000186594"/>
    </source>
</evidence>
<keyword evidence="2" id="KW-1185">Reference proteome</keyword>
<proteinExistence type="predicted"/>
<accession>A0A1U7LGH6</accession>
<reference evidence="1 2" key="1">
    <citation type="submission" date="2016-04" db="EMBL/GenBank/DDBJ databases">
        <title>Evolutionary innovation and constraint leading to complex multicellularity in the Ascomycota.</title>
        <authorList>
            <person name="Cisse O."/>
            <person name="Nguyen A."/>
            <person name="Hewitt D.A."/>
            <person name="Jedd G."/>
            <person name="Stajich J.E."/>
        </authorList>
    </citation>
    <scope>NUCLEOTIDE SEQUENCE [LARGE SCALE GENOMIC DNA]</scope>
    <source>
        <strain evidence="1 2">DAH-3</strain>
    </source>
</reference>
<name>A0A1U7LGH6_NEOID</name>
<protein>
    <submittedName>
        <fullName evidence="1">Uncharacterized protein</fullName>
    </submittedName>
</protein>
<organism evidence="1 2">
    <name type="scientific">Neolecta irregularis (strain DAH-3)</name>
    <dbReference type="NCBI Taxonomy" id="1198029"/>
    <lineage>
        <taxon>Eukaryota</taxon>
        <taxon>Fungi</taxon>
        <taxon>Dikarya</taxon>
        <taxon>Ascomycota</taxon>
        <taxon>Taphrinomycotina</taxon>
        <taxon>Neolectales</taxon>
        <taxon>Neolectaceae</taxon>
        <taxon>Neolecta</taxon>
    </lineage>
</organism>
<sequence length="64" mass="7590">MDHNRLNALFVQYLEQVSEFIRVYYNIHTANQPCRTSSLRGAEYIAELLQPGQNPRRVKESMEY</sequence>
<dbReference type="EMBL" id="LXFE01004341">
    <property type="protein sequence ID" value="OLL21749.1"/>
    <property type="molecule type" value="Genomic_DNA"/>
</dbReference>
<dbReference type="AlphaFoldDB" id="A0A1U7LGH6"/>
<gene>
    <name evidence="1" type="ORF">NEOLI_005439</name>
</gene>